<name>A0A1I7ENN0_9BURK</name>
<gene>
    <name evidence="1" type="ORF">SAMN05192563_10385</name>
</gene>
<dbReference type="AlphaFoldDB" id="A0A1I7ENN0"/>
<dbReference type="EMBL" id="FPBH01000038">
    <property type="protein sequence ID" value="SFU25533.1"/>
    <property type="molecule type" value="Genomic_DNA"/>
</dbReference>
<sequence length="311" mass="34726">MGCSPYKHLHFPAKATVAPAGGYGKDRNQTRKDFQLASLTASTTFSATTVTTATIMVFSKSGHMVILLESRVDKLAPRAVARRTPGLEYRDMGRTTQRLCTGAALVQFSVRLSNLHCSMYDGNSRTGGNQLMMGKITSQRKSKGFPSTEELSRTLVGQYADEFGEMSSRSLSAKIADLDKGRSIWWINRPQKLKLLIAFLELDPEELDIGGKSGRHIIDFPMFPNLTPLDLRREDACMAPLCRSVTPLPRVVESCSRPTTTDEVHQLRPCRLRVQSSSLFRWPRARLGIVVEAHELDSLRRPRCVPRSSFP</sequence>
<organism evidence="1 2">
    <name type="scientific">Paraburkholderia aspalathi</name>
    <dbReference type="NCBI Taxonomy" id="1324617"/>
    <lineage>
        <taxon>Bacteria</taxon>
        <taxon>Pseudomonadati</taxon>
        <taxon>Pseudomonadota</taxon>
        <taxon>Betaproteobacteria</taxon>
        <taxon>Burkholderiales</taxon>
        <taxon>Burkholderiaceae</taxon>
        <taxon>Paraburkholderia</taxon>
    </lineage>
</organism>
<reference evidence="1 2" key="1">
    <citation type="submission" date="2016-10" db="EMBL/GenBank/DDBJ databases">
        <authorList>
            <person name="de Groot N.N."/>
        </authorList>
    </citation>
    <scope>NUCLEOTIDE SEQUENCE [LARGE SCALE GENOMIC DNA]</scope>
    <source>
        <strain evidence="1 2">LMG 27731</strain>
    </source>
</reference>
<dbReference type="Proteomes" id="UP000198844">
    <property type="component" value="Unassembled WGS sequence"/>
</dbReference>
<accession>A0A1I7ENN0</accession>
<evidence type="ECO:0000313" key="1">
    <source>
        <dbReference type="EMBL" id="SFU25533.1"/>
    </source>
</evidence>
<protein>
    <submittedName>
        <fullName evidence="1">Uncharacterized protein</fullName>
    </submittedName>
</protein>
<proteinExistence type="predicted"/>
<evidence type="ECO:0000313" key="2">
    <source>
        <dbReference type="Proteomes" id="UP000198844"/>
    </source>
</evidence>